<sequence>MKVLEKLCFSLNTDMQKNNEIVIILILGIKNRKKLKLISFCDTVCIDIKNTLLLGKVLVKVNDYNLFIIV</sequence>
<dbReference type="HOGENOM" id="CLU_2855308_0_0_9"/>
<keyword evidence="2" id="KW-1185">Reference proteome</keyword>
<dbReference type="AlphaFoldDB" id="Q5HPE1"/>
<dbReference type="KEGG" id="ser:SERP0971"/>
<evidence type="ECO:0000313" key="2">
    <source>
        <dbReference type="Proteomes" id="UP000000531"/>
    </source>
</evidence>
<gene>
    <name evidence="1" type="ordered locus">SERP0971</name>
</gene>
<dbReference type="Proteomes" id="UP000000531">
    <property type="component" value="Chromosome"/>
</dbReference>
<proteinExistence type="predicted"/>
<evidence type="ECO:0000313" key="1">
    <source>
        <dbReference type="EMBL" id="AAW54311.1"/>
    </source>
</evidence>
<name>Q5HPE1_STAEQ</name>
<dbReference type="EMBL" id="CP000029">
    <property type="protein sequence ID" value="AAW54311.1"/>
    <property type="molecule type" value="Genomic_DNA"/>
</dbReference>
<protein>
    <submittedName>
        <fullName evidence="1">Uncharacterized protein</fullName>
    </submittedName>
</protein>
<organism evidence="1 2">
    <name type="scientific">Staphylococcus epidermidis (strain ATCC 35984 / DSM 28319 / BCRC 17069 / CCUG 31568 / BM 3577 / RP62A)</name>
    <dbReference type="NCBI Taxonomy" id="176279"/>
    <lineage>
        <taxon>Bacteria</taxon>
        <taxon>Bacillati</taxon>
        <taxon>Bacillota</taxon>
        <taxon>Bacilli</taxon>
        <taxon>Bacillales</taxon>
        <taxon>Staphylococcaceae</taxon>
        <taxon>Staphylococcus</taxon>
    </lineage>
</organism>
<accession>Q5HPE1</accession>
<reference evidence="1 2" key="1">
    <citation type="journal article" date="2005" name="J. Bacteriol.">
        <title>Insights on evolution of virulence and resistance from the complete genome analysis of an early methicillin-resistant Staphylococcus aureus strain and a biofilm-producing methicillin-resistant Staphylococcus epidermidis strain.</title>
        <authorList>
            <person name="Gill S.R."/>
            <person name="Fouts D.E."/>
            <person name="Archer G.L."/>
            <person name="Mongodin E.F."/>
            <person name="Deboy R.T."/>
            <person name="Ravel J."/>
            <person name="Paulsen I.T."/>
            <person name="Kolonay J.F."/>
            <person name="Brinkac L."/>
            <person name="Beanan M."/>
            <person name="Dodson R.J."/>
            <person name="Daugherty S.C."/>
            <person name="Madupu R."/>
            <person name="Angiuoli S.V."/>
            <person name="Durkin A.S."/>
            <person name="Haft D.H."/>
            <person name="Vamathevan J."/>
            <person name="Khouri H."/>
            <person name="Utterback T."/>
            <person name="Lee C."/>
            <person name="Dimitrov G."/>
            <person name="Jiang L."/>
            <person name="Qin H."/>
            <person name="Weidman J."/>
            <person name="Tran K."/>
            <person name="Kang K."/>
            <person name="Hance I.R."/>
            <person name="Nelson K.E."/>
            <person name="Fraser C.M."/>
        </authorList>
    </citation>
    <scope>NUCLEOTIDE SEQUENCE [LARGE SCALE GENOMIC DNA]</scope>
    <source>
        <strain evidence="2">ATCC 35984 / RP62A</strain>
    </source>
</reference>